<dbReference type="RefSeq" id="YP_001426735.1">
    <property type="nucleotide sequence ID" value="NC_008724.1"/>
</dbReference>
<dbReference type="Proteomes" id="UP000202420">
    <property type="component" value="Segment"/>
</dbReference>
<keyword evidence="2" id="KW-1185">Reference proteome</keyword>
<accession>A7K8L4</accession>
<dbReference type="OrthoDB" id="27670at10239"/>
<sequence>MAITTGISFGLILNLVDEALLNANKPLAIQTIIDFAEGKDGKLGTADDRMSPETLALLKQMIEDGSIDRLVEKMHTPKFWESVWRAIRPLCFCC</sequence>
<dbReference type="EMBL" id="EF101928">
    <property type="protein sequence ID" value="ABT16388.1"/>
    <property type="molecule type" value="Genomic_DNA"/>
</dbReference>
<dbReference type="KEGG" id="vg:5470877"/>
<reference evidence="1 2" key="1">
    <citation type="submission" date="2006-09" db="EMBL/GenBank/DDBJ databases">
        <title>Sequence and annotation of the 288-kb ATCV-1 virus that infects an endosymbiotic Chlorella strain of the heliozoon Acanthocystis turfacea.</title>
        <authorList>
            <person name="Fitzgerald L.A."/>
            <person name="Graves M.V."/>
            <person name="Li X."/>
            <person name="Pfitzner A.J.P."/>
            <person name="Hartigan J."/>
            <person name="Van Etten J.L."/>
        </authorList>
    </citation>
    <scope>NUCLEOTIDE SEQUENCE [LARGE SCALE GENOMIC DNA]</scope>
    <source>
        <strain evidence="1 2">ATCV-1</strain>
    </source>
</reference>
<name>A7K8L4_9PHYC</name>
<evidence type="ECO:0000313" key="1">
    <source>
        <dbReference type="EMBL" id="ABT16388.1"/>
    </source>
</evidence>
<gene>
    <name evidence="1" type="primary">Z254R</name>
    <name evidence="1" type="ORF">ATCV1_Z254R</name>
</gene>
<organism evidence="1 2">
    <name type="scientific">Chlorovirus heliozoae</name>
    <dbReference type="NCBI Taxonomy" id="322019"/>
    <lineage>
        <taxon>Viruses</taxon>
        <taxon>Varidnaviria</taxon>
        <taxon>Bamfordvirae</taxon>
        <taxon>Nucleocytoviricota</taxon>
        <taxon>Megaviricetes</taxon>
        <taxon>Algavirales</taxon>
        <taxon>Phycodnaviridae</taxon>
        <taxon>Chlorovirus</taxon>
    </lineage>
</organism>
<proteinExistence type="predicted"/>
<dbReference type="GeneID" id="5470877"/>
<protein>
    <submittedName>
        <fullName evidence="1">Uncharacterized protein Z254R</fullName>
    </submittedName>
</protein>
<evidence type="ECO:0000313" key="2">
    <source>
        <dbReference type="Proteomes" id="UP000202420"/>
    </source>
</evidence>